<evidence type="ECO:0000256" key="1">
    <source>
        <dbReference type="ARBA" id="ARBA00004141"/>
    </source>
</evidence>
<dbReference type="InterPro" id="IPR002781">
    <property type="entry name" value="TM_pro_TauE-like"/>
</dbReference>
<keyword evidence="4 6" id="KW-1133">Transmembrane helix</keyword>
<feature type="transmembrane region" description="Helical" evidence="6">
    <location>
        <begin position="128"/>
        <end position="146"/>
    </location>
</feature>
<dbReference type="PANTHER" id="PTHR43483:SF3">
    <property type="entry name" value="MEMBRANE TRANSPORTER PROTEIN HI_0806-RELATED"/>
    <property type="match status" value="1"/>
</dbReference>
<dbReference type="EMBL" id="SMBY01000009">
    <property type="protein sequence ID" value="TCV04777.1"/>
    <property type="molecule type" value="Genomic_DNA"/>
</dbReference>
<dbReference type="PANTHER" id="PTHR43483">
    <property type="entry name" value="MEMBRANE TRANSPORTER PROTEIN HI_0806-RELATED"/>
    <property type="match status" value="1"/>
</dbReference>
<keyword evidence="5 6" id="KW-0472">Membrane</keyword>
<name>A0A4R3VH00_9GAMM</name>
<keyword evidence="8" id="KW-1185">Reference proteome</keyword>
<feature type="transmembrane region" description="Helical" evidence="6">
    <location>
        <begin position="269"/>
        <end position="286"/>
    </location>
</feature>
<evidence type="ECO:0000256" key="4">
    <source>
        <dbReference type="ARBA" id="ARBA00022989"/>
    </source>
</evidence>
<accession>A0A4R3VH00</accession>
<proteinExistence type="inferred from homology"/>
<evidence type="ECO:0000256" key="6">
    <source>
        <dbReference type="RuleBase" id="RU363041"/>
    </source>
</evidence>
<keyword evidence="3 6" id="KW-0812">Transmembrane</keyword>
<evidence type="ECO:0000256" key="5">
    <source>
        <dbReference type="ARBA" id="ARBA00023136"/>
    </source>
</evidence>
<keyword evidence="6" id="KW-1003">Cell membrane</keyword>
<feature type="transmembrane region" description="Helical" evidence="6">
    <location>
        <begin position="231"/>
        <end position="249"/>
    </location>
</feature>
<feature type="transmembrane region" description="Helical" evidence="6">
    <location>
        <begin position="158"/>
        <end position="178"/>
    </location>
</feature>
<evidence type="ECO:0000313" key="8">
    <source>
        <dbReference type="Proteomes" id="UP000295433"/>
    </source>
</evidence>
<evidence type="ECO:0000256" key="2">
    <source>
        <dbReference type="ARBA" id="ARBA00009142"/>
    </source>
</evidence>
<feature type="transmembrane region" description="Helical" evidence="6">
    <location>
        <begin position="67"/>
        <end position="86"/>
    </location>
</feature>
<comment type="caution">
    <text evidence="7">The sequence shown here is derived from an EMBL/GenBank/DDBJ whole genome shotgun (WGS) entry which is preliminary data.</text>
</comment>
<reference evidence="7 8" key="1">
    <citation type="submission" date="2019-03" db="EMBL/GenBank/DDBJ databases">
        <title>Genomic Encyclopedia of Type Strains, Phase IV (KMG-IV): sequencing the most valuable type-strain genomes for metagenomic binning, comparative biology and taxonomic classification.</title>
        <authorList>
            <person name="Goeker M."/>
        </authorList>
    </citation>
    <scope>NUCLEOTIDE SEQUENCE [LARGE SCALE GENOMIC DNA]</scope>
    <source>
        <strain evidence="7 8">DSM 16730</strain>
    </source>
</reference>
<dbReference type="AlphaFoldDB" id="A0A4R3VH00"/>
<comment type="similarity">
    <text evidence="2 6">Belongs to the 4-toluene sulfonate uptake permease (TSUP) (TC 2.A.102) family.</text>
</comment>
<feature type="transmembrane region" description="Helical" evidence="6">
    <location>
        <begin position="28"/>
        <end position="61"/>
    </location>
</feature>
<evidence type="ECO:0000256" key="3">
    <source>
        <dbReference type="ARBA" id="ARBA00022692"/>
    </source>
</evidence>
<feature type="transmembrane region" description="Helical" evidence="6">
    <location>
        <begin position="198"/>
        <end position="219"/>
    </location>
</feature>
<evidence type="ECO:0000313" key="7">
    <source>
        <dbReference type="EMBL" id="TCV04777.1"/>
    </source>
</evidence>
<sequence>MFCRQPWLSTIKNNEQGVQGMAAEWIAAYLALGAVVGFMAGLLGIGGGGIMVPVLTALFAAQGVDNAHLVHLALGTSMAAIVITAISSLRTHHQHQAVLWPVVVRITPAILIGTFAATWLATLLPTRALAIFFSCFMAYVSLQMVLNIKPKPQRHLPGTAGVSLAGLVIGGISALVAIGGGSLTVPFLTWCNVRIQQAIGTSAAVGLPIALSGALGYMINGWSAAGLPDYSVGYVSLPAVLLISIVSFFTAPVGARLAHRLPVATLKKAFAALLLLLSLKMLQTVFSG</sequence>
<feature type="transmembrane region" description="Helical" evidence="6">
    <location>
        <begin position="98"/>
        <end position="122"/>
    </location>
</feature>
<organism evidence="7 8">
    <name type="scientific">Samsonia erythrinae</name>
    <dbReference type="NCBI Taxonomy" id="160434"/>
    <lineage>
        <taxon>Bacteria</taxon>
        <taxon>Pseudomonadati</taxon>
        <taxon>Pseudomonadota</taxon>
        <taxon>Gammaproteobacteria</taxon>
        <taxon>Enterobacterales</taxon>
        <taxon>Pectobacteriaceae</taxon>
        <taxon>Samsonia</taxon>
    </lineage>
</organism>
<protein>
    <recommendedName>
        <fullName evidence="6">Probable membrane transporter protein</fullName>
    </recommendedName>
</protein>
<dbReference type="Proteomes" id="UP000295433">
    <property type="component" value="Unassembled WGS sequence"/>
</dbReference>
<comment type="subcellular location">
    <subcellularLocation>
        <location evidence="6">Cell membrane</location>
        <topology evidence="6">Multi-pass membrane protein</topology>
    </subcellularLocation>
    <subcellularLocation>
        <location evidence="1">Membrane</location>
        <topology evidence="1">Multi-pass membrane protein</topology>
    </subcellularLocation>
</comment>
<gene>
    <name evidence="7" type="ORF">EDC54_10966</name>
</gene>
<dbReference type="GO" id="GO:0005886">
    <property type="term" value="C:plasma membrane"/>
    <property type="evidence" value="ECO:0007669"/>
    <property type="project" value="UniProtKB-SubCell"/>
</dbReference>
<dbReference type="Pfam" id="PF01925">
    <property type="entry name" value="TauE"/>
    <property type="match status" value="1"/>
</dbReference>